<dbReference type="InterPro" id="IPR011016">
    <property type="entry name" value="Znf_RING-CH"/>
</dbReference>
<dbReference type="Proteomes" id="UP000247498">
    <property type="component" value="Unassembled WGS sequence"/>
</dbReference>
<keyword evidence="6" id="KW-1185">Reference proteome</keyword>
<dbReference type="InParanoid" id="A0A2V0NR81"/>
<dbReference type="GO" id="GO:0008270">
    <property type="term" value="F:zinc ion binding"/>
    <property type="evidence" value="ECO:0007669"/>
    <property type="project" value="UniProtKB-KW"/>
</dbReference>
<evidence type="ECO:0000313" key="6">
    <source>
        <dbReference type="Proteomes" id="UP000247498"/>
    </source>
</evidence>
<protein>
    <recommendedName>
        <fullName evidence="4">RING-CH-type domain-containing protein</fullName>
    </recommendedName>
</protein>
<feature type="domain" description="RING-CH-type" evidence="4">
    <location>
        <begin position="36"/>
        <end position="106"/>
    </location>
</feature>
<dbReference type="PANTHER" id="PTHR46347:SF1">
    <property type="entry name" value="RING_FYVE_PHD ZINC FINGER SUPERFAMILY PROTEIN"/>
    <property type="match status" value="1"/>
</dbReference>
<evidence type="ECO:0000256" key="2">
    <source>
        <dbReference type="ARBA" id="ARBA00022771"/>
    </source>
</evidence>
<dbReference type="Gene3D" id="3.30.40.10">
    <property type="entry name" value="Zinc/RING finger domain, C3HC4 (zinc finger)"/>
    <property type="match status" value="1"/>
</dbReference>
<evidence type="ECO:0000313" key="5">
    <source>
        <dbReference type="EMBL" id="GBF87345.1"/>
    </source>
</evidence>
<accession>A0A2V0NR81</accession>
<organism evidence="5 6">
    <name type="scientific">Raphidocelis subcapitata</name>
    <dbReference type="NCBI Taxonomy" id="307507"/>
    <lineage>
        <taxon>Eukaryota</taxon>
        <taxon>Viridiplantae</taxon>
        <taxon>Chlorophyta</taxon>
        <taxon>core chlorophytes</taxon>
        <taxon>Chlorophyceae</taxon>
        <taxon>CS clade</taxon>
        <taxon>Sphaeropleales</taxon>
        <taxon>Selenastraceae</taxon>
        <taxon>Raphidocelis</taxon>
    </lineage>
</organism>
<keyword evidence="2" id="KW-0863">Zinc-finger</keyword>
<evidence type="ECO:0000256" key="1">
    <source>
        <dbReference type="ARBA" id="ARBA00022723"/>
    </source>
</evidence>
<comment type="caution">
    <text evidence="5">The sequence shown here is derived from an EMBL/GenBank/DDBJ whole genome shotgun (WGS) entry which is preliminary data.</text>
</comment>
<dbReference type="SUPFAM" id="SSF57850">
    <property type="entry name" value="RING/U-box"/>
    <property type="match status" value="1"/>
</dbReference>
<keyword evidence="3" id="KW-0862">Zinc</keyword>
<name>A0A2V0NR81_9CHLO</name>
<dbReference type="PROSITE" id="PS51292">
    <property type="entry name" value="ZF_RING_CH"/>
    <property type="match status" value="1"/>
</dbReference>
<dbReference type="AlphaFoldDB" id="A0A2V0NR81"/>
<dbReference type="EMBL" id="BDRX01000001">
    <property type="protein sequence ID" value="GBF87345.1"/>
    <property type="molecule type" value="Genomic_DNA"/>
</dbReference>
<dbReference type="PANTHER" id="PTHR46347">
    <property type="entry name" value="RING/FYVE/PHD ZINC FINGER SUPERFAMILY PROTEIN"/>
    <property type="match status" value="1"/>
</dbReference>
<dbReference type="Pfam" id="PF12906">
    <property type="entry name" value="RINGv"/>
    <property type="match status" value="1"/>
</dbReference>
<sequence length="300" mass="30313">MDSLTDEKPEAGACPPSYGGGLSCGAPSACGAPGAPDGSDAPTCRLCWAEADCDPGGELLAPCACRGSLRFVHARCLAAWRRVQRAQGLRERAGRCELCRARYSGPPPEPCCGRDSDAGEEACPPQHRAAAAGRRALPLLHRLARAARRALKDAADPRRWPALALRVWRAHLLATAAVRGLRAGAEGFAAGAALGRELVGEQAALLGGALSPGPGGGEVLGGPYSELLWAQVAGAVLAGCAIELLQIAVLGGVGGLAYGFASGYASAVSGSARAAGRVGRVALRGAARATAGVLRFALPA</sequence>
<keyword evidence="1" id="KW-0479">Metal-binding</keyword>
<reference evidence="5 6" key="1">
    <citation type="journal article" date="2018" name="Sci. Rep.">
        <title>Raphidocelis subcapitata (=Pseudokirchneriella subcapitata) provides an insight into genome evolution and environmental adaptations in the Sphaeropleales.</title>
        <authorList>
            <person name="Suzuki S."/>
            <person name="Yamaguchi H."/>
            <person name="Nakajima N."/>
            <person name="Kawachi M."/>
        </authorList>
    </citation>
    <scope>NUCLEOTIDE SEQUENCE [LARGE SCALE GENOMIC DNA]</scope>
    <source>
        <strain evidence="5 6">NIES-35</strain>
    </source>
</reference>
<dbReference type="SMART" id="SM00744">
    <property type="entry name" value="RINGv"/>
    <property type="match status" value="1"/>
</dbReference>
<evidence type="ECO:0000256" key="3">
    <source>
        <dbReference type="ARBA" id="ARBA00022833"/>
    </source>
</evidence>
<gene>
    <name evidence="5" type="ORF">Rsub_00056</name>
</gene>
<evidence type="ECO:0000259" key="4">
    <source>
        <dbReference type="PROSITE" id="PS51292"/>
    </source>
</evidence>
<proteinExistence type="predicted"/>
<dbReference type="OrthoDB" id="533922at2759"/>
<dbReference type="InterPro" id="IPR013083">
    <property type="entry name" value="Znf_RING/FYVE/PHD"/>
</dbReference>